<organism evidence="1 2">
    <name type="scientific">Roseococcus suduntuyensis</name>
    <dbReference type="NCBI Taxonomy" id="455361"/>
    <lineage>
        <taxon>Bacteria</taxon>
        <taxon>Pseudomonadati</taxon>
        <taxon>Pseudomonadota</taxon>
        <taxon>Alphaproteobacteria</taxon>
        <taxon>Acetobacterales</taxon>
        <taxon>Roseomonadaceae</taxon>
        <taxon>Roseococcus</taxon>
    </lineage>
</organism>
<gene>
    <name evidence="1" type="ORF">GGQ83_002137</name>
</gene>
<dbReference type="InterPro" id="IPR027417">
    <property type="entry name" value="P-loop_NTPase"/>
</dbReference>
<evidence type="ECO:0008006" key="3">
    <source>
        <dbReference type="Google" id="ProtNLM"/>
    </source>
</evidence>
<dbReference type="EMBL" id="JACIDJ010000003">
    <property type="protein sequence ID" value="MBB3898694.1"/>
    <property type="molecule type" value="Genomic_DNA"/>
</dbReference>
<keyword evidence="2" id="KW-1185">Reference proteome</keyword>
<dbReference type="Pfam" id="PF03567">
    <property type="entry name" value="Sulfotransfer_2"/>
    <property type="match status" value="1"/>
</dbReference>
<evidence type="ECO:0000313" key="1">
    <source>
        <dbReference type="EMBL" id="MBB3898694.1"/>
    </source>
</evidence>
<dbReference type="InterPro" id="IPR005331">
    <property type="entry name" value="Sulfotransferase"/>
</dbReference>
<dbReference type="Gene3D" id="3.40.50.300">
    <property type="entry name" value="P-loop containing nucleotide triphosphate hydrolases"/>
    <property type="match status" value="1"/>
</dbReference>
<dbReference type="GO" id="GO:0016020">
    <property type="term" value="C:membrane"/>
    <property type="evidence" value="ECO:0007669"/>
    <property type="project" value="InterPro"/>
</dbReference>
<evidence type="ECO:0000313" key="2">
    <source>
        <dbReference type="Proteomes" id="UP000553193"/>
    </source>
</evidence>
<sequence length="202" mass="23281">MISIRHDFLFIHRGKSGGNSISEILLPYSEDSKSVTGSQDGTERFDVRNDGFGTRKHSRLADYKRALPAELFDRLYKFSVIRNPYERLVSAYFSPHRVADGRIQGFDRDAFRQLIISQATLRDFIRTGPGGALDAELDMLLRFERLEREVAALLQAIGLPPRALPHRNRGDHAPYRTYYDAELRELVEARFREELDWGGYAF</sequence>
<accession>A0A840AEQ6</accession>
<protein>
    <recommendedName>
        <fullName evidence="3">Sulfotransferase family protein</fullName>
    </recommendedName>
</protein>
<dbReference type="RefSeq" id="WP_184383786.1">
    <property type="nucleotide sequence ID" value="NZ_JACIDJ010000003.1"/>
</dbReference>
<dbReference type="SUPFAM" id="SSF52540">
    <property type="entry name" value="P-loop containing nucleoside triphosphate hydrolases"/>
    <property type="match status" value="1"/>
</dbReference>
<name>A0A840AEQ6_9PROT</name>
<dbReference type="GO" id="GO:0008146">
    <property type="term" value="F:sulfotransferase activity"/>
    <property type="evidence" value="ECO:0007669"/>
    <property type="project" value="InterPro"/>
</dbReference>
<comment type="caution">
    <text evidence="1">The sequence shown here is derived from an EMBL/GenBank/DDBJ whole genome shotgun (WGS) entry which is preliminary data.</text>
</comment>
<proteinExistence type="predicted"/>
<dbReference type="Proteomes" id="UP000553193">
    <property type="component" value="Unassembled WGS sequence"/>
</dbReference>
<reference evidence="1 2" key="1">
    <citation type="submission" date="2020-08" db="EMBL/GenBank/DDBJ databases">
        <title>Genomic Encyclopedia of Type Strains, Phase IV (KMG-IV): sequencing the most valuable type-strain genomes for metagenomic binning, comparative biology and taxonomic classification.</title>
        <authorList>
            <person name="Goeker M."/>
        </authorList>
    </citation>
    <scope>NUCLEOTIDE SEQUENCE [LARGE SCALE GENOMIC DNA]</scope>
    <source>
        <strain evidence="1 2">DSM 19979</strain>
    </source>
</reference>
<dbReference type="AlphaFoldDB" id="A0A840AEQ6"/>